<accession>A0A3A3GIJ0</accession>
<dbReference type="OrthoDB" id="9876048at2"/>
<proteinExistence type="predicted"/>
<comment type="caution">
    <text evidence="1">The sequence shown here is derived from an EMBL/GenBank/DDBJ whole genome shotgun (WGS) entry which is preliminary data.</text>
</comment>
<reference evidence="1 2" key="1">
    <citation type="submission" date="2018-09" db="EMBL/GenBank/DDBJ databases">
        <title>Paenibacillus SK2017-BO5.</title>
        <authorList>
            <person name="Piskunova J.V."/>
            <person name="Dubiley S.A."/>
            <person name="Severinov K.V."/>
        </authorList>
    </citation>
    <scope>NUCLEOTIDE SEQUENCE [LARGE SCALE GENOMIC DNA]</scope>
    <source>
        <strain evidence="1 2">BO5</strain>
    </source>
</reference>
<organism evidence="1 2">
    <name type="scientific">Paenibacillus thiaminolyticus</name>
    <name type="common">Bacillus thiaminolyticus</name>
    <dbReference type="NCBI Taxonomy" id="49283"/>
    <lineage>
        <taxon>Bacteria</taxon>
        <taxon>Bacillati</taxon>
        <taxon>Bacillota</taxon>
        <taxon>Bacilli</taxon>
        <taxon>Bacillales</taxon>
        <taxon>Paenibacillaceae</taxon>
        <taxon>Paenibacillus</taxon>
    </lineage>
</organism>
<protein>
    <submittedName>
        <fullName evidence="1">Uncharacterized protein</fullName>
    </submittedName>
</protein>
<evidence type="ECO:0000313" key="2">
    <source>
        <dbReference type="Proteomes" id="UP000266177"/>
    </source>
</evidence>
<dbReference type="EMBL" id="QYZD01000013">
    <property type="protein sequence ID" value="RJG22952.1"/>
    <property type="molecule type" value="Genomic_DNA"/>
</dbReference>
<name>A0A3A3GIJ0_PANTH</name>
<dbReference type="RefSeq" id="WP_119794473.1">
    <property type="nucleotide sequence ID" value="NZ_QYZD01000013.1"/>
</dbReference>
<dbReference type="Proteomes" id="UP000266177">
    <property type="component" value="Unassembled WGS sequence"/>
</dbReference>
<sequence>MGRPRMATQRLCSEDGCKERHYAKNLCKRHYHQMRRAAQKKKNDDIPVTPDLERIVQLHR</sequence>
<gene>
    <name evidence="1" type="ORF">DQX05_15510</name>
</gene>
<dbReference type="AlphaFoldDB" id="A0A3A3GIJ0"/>
<evidence type="ECO:0000313" key="1">
    <source>
        <dbReference type="EMBL" id="RJG22952.1"/>
    </source>
</evidence>